<reference evidence="3 4" key="1">
    <citation type="submission" date="2017-08" db="EMBL/GenBank/DDBJ databases">
        <title>Complete Genome Sequence of Bacillus kochii Oregon-R-modENCODE STRAIN BDGP4, isolated from Drosophila melanogaster gut.</title>
        <authorList>
            <person name="Wan K.H."/>
            <person name="Yu C."/>
            <person name="Park S."/>
            <person name="Hammonds A.S."/>
            <person name="Booth B.W."/>
            <person name="Celniker S.E."/>
        </authorList>
    </citation>
    <scope>NUCLEOTIDE SEQUENCE [LARGE SCALE GENOMIC DNA]</scope>
    <source>
        <strain evidence="3 4">BDGP4</strain>
    </source>
</reference>
<evidence type="ECO:0000313" key="3">
    <source>
        <dbReference type="EMBL" id="ASV68048.1"/>
    </source>
</evidence>
<keyword evidence="4" id="KW-1185">Reference proteome</keyword>
<accession>A0A248TIL3</accession>
<dbReference type="KEGG" id="bko:CKF48_12415"/>
<organism evidence="3 4">
    <name type="scientific">Cytobacillus kochii</name>
    <dbReference type="NCBI Taxonomy" id="859143"/>
    <lineage>
        <taxon>Bacteria</taxon>
        <taxon>Bacillati</taxon>
        <taxon>Bacillota</taxon>
        <taxon>Bacilli</taxon>
        <taxon>Bacillales</taxon>
        <taxon>Bacillaceae</taxon>
        <taxon>Cytobacillus</taxon>
    </lineage>
</organism>
<dbReference type="OrthoDB" id="2300232at2"/>
<dbReference type="RefSeq" id="WP_095371617.1">
    <property type="nucleotide sequence ID" value="NZ_CANMJM010000029.1"/>
</dbReference>
<feature type="transmembrane region" description="Helical" evidence="2">
    <location>
        <begin position="42"/>
        <end position="65"/>
    </location>
</feature>
<gene>
    <name evidence="3" type="ORF">CKF48_12415</name>
</gene>
<feature type="region of interest" description="Disordered" evidence="1">
    <location>
        <begin position="1"/>
        <end position="27"/>
    </location>
</feature>
<keyword evidence="2" id="KW-0812">Transmembrane</keyword>
<evidence type="ECO:0000313" key="4">
    <source>
        <dbReference type="Proteomes" id="UP000215137"/>
    </source>
</evidence>
<dbReference type="EMBL" id="CP022983">
    <property type="protein sequence ID" value="ASV68048.1"/>
    <property type="molecule type" value="Genomic_DNA"/>
</dbReference>
<evidence type="ECO:0000256" key="1">
    <source>
        <dbReference type="SAM" id="MobiDB-lite"/>
    </source>
</evidence>
<feature type="compositionally biased region" description="Polar residues" evidence="1">
    <location>
        <begin position="1"/>
        <end position="13"/>
    </location>
</feature>
<dbReference type="Proteomes" id="UP000215137">
    <property type="component" value="Chromosome"/>
</dbReference>
<protein>
    <submittedName>
        <fullName evidence="3">Hydroxymyristoyl-ACP dehydratase</fullName>
    </submittedName>
</protein>
<dbReference type="Pfam" id="PF11772">
    <property type="entry name" value="EpuA"/>
    <property type="match status" value="1"/>
</dbReference>
<dbReference type="InterPro" id="IPR024596">
    <property type="entry name" value="RNApol_su_b/EpuA"/>
</dbReference>
<name>A0A248TIL3_9BACI</name>
<dbReference type="AlphaFoldDB" id="A0A248TIL3"/>
<proteinExistence type="predicted"/>
<dbReference type="GeneID" id="97218119"/>
<keyword evidence="2" id="KW-1133">Transmembrane helix</keyword>
<evidence type="ECO:0000256" key="2">
    <source>
        <dbReference type="SAM" id="Phobius"/>
    </source>
</evidence>
<keyword evidence="2" id="KW-0472">Membrane</keyword>
<sequence length="93" mass="10569">MSLNNEQDSSTRITKQKAQHNSTTTREDKTTVNRIRVRLIPIWLRIIIVLVLLAICIIAGAAFGYSVLGDGQATDIFKKETWMHMIDLVNKEN</sequence>